<name>A0ABQ3T2G8_9ACTN</name>
<dbReference type="InterPro" id="IPR015797">
    <property type="entry name" value="NUDIX_hydrolase-like_dom_sf"/>
</dbReference>
<dbReference type="RefSeq" id="WP_202197199.1">
    <property type="nucleotide sequence ID" value="NZ_BAAATO010000022.1"/>
</dbReference>
<keyword evidence="4" id="KW-1185">Reference proteome</keyword>
<accession>A0ABQ3T2G8</accession>
<dbReference type="PANTHER" id="PTHR43736:SF1">
    <property type="entry name" value="DIHYDRONEOPTERIN TRIPHOSPHATE DIPHOSPHATASE"/>
    <property type="match status" value="1"/>
</dbReference>
<dbReference type="PROSITE" id="PS51462">
    <property type="entry name" value="NUDIX"/>
    <property type="match status" value="1"/>
</dbReference>
<comment type="similarity">
    <text evidence="1">Belongs to the Nudix hydrolase family.</text>
</comment>
<evidence type="ECO:0000256" key="1">
    <source>
        <dbReference type="ARBA" id="ARBA00005582"/>
    </source>
</evidence>
<dbReference type="Gene3D" id="3.90.79.10">
    <property type="entry name" value="Nucleoside Triphosphate Pyrophosphohydrolase"/>
    <property type="match status" value="1"/>
</dbReference>
<dbReference type="Pfam" id="PF00293">
    <property type="entry name" value="NUDIX"/>
    <property type="match status" value="1"/>
</dbReference>
<comment type="caution">
    <text evidence="3">The sequence shown here is derived from an EMBL/GenBank/DDBJ whole genome shotgun (WGS) entry which is preliminary data.</text>
</comment>
<evidence type="ECO:0000259" key="2">
    <source>
        <dbReference type="PROSITE" id="PS51462"/>
    </source>
</evidence>
<feature type="domain" description="Nudix hydrolase" evidence="2">
    <location>
        <begin position="46"/>
        <end position="180"/>
    </location>
</feature>
<dbReference type="Proteomes" id="UP000608522">
    <property type="component" value="Unassembled WGS sequence"/>
</dbReference>
<proteinExistence type="inferred from homology"/>
<reference evidence="4" key="1">
    <citation type="submission" date="2023-07" db="EMBL/GenBank/DDBJ databases">
        <title>Whole genome shotgun sequence of Streptomyces spororaveus NBRC 15456.</title>
        <authorList>
            <person name="Komaki H."/>
            <person name="Tamura T."/>
        </authorList>
    </citation>
    <scope>NUCLEOTIDE SEQUENCE [LARGE SCALE GENOMIC DNA]</scope>
    <source>
        <strain evidence="4">NBRC 15456</strain>
    </source>
</reference>
<dbReference type="PANTHER" id="PTHR43736">
    <property type="entry name" value="ADP-RIBOSE PYROPHOSPHATASE"/>
    <property type="match status" value="1"/>
</dbReference>
<protein>
    <recommendedName>
        <fullName evidence="2">Nudix hydrolase domain-containing protein</fullName>
    </recommendedName>
</protein>
<dbReference type="InterPro" id="IPR000086">
    <property type="entry name" value="NUDIX_hydrolase_dom"/>
</dbReference>
<evidence type="ECO:0000313" key="3">
    <source>
        <dbReference type="EMBL" id="GHI74586.1"/>
    </source>
</evidence>
<dbReference type="EMBL" id="BNED01000002">
    <property type="protein sequence ID" value="GHI74586.1"/>
    <property type="molecule type" value="Genomic_DNA"/>
</dbReference>
<evidence type="ECO:0000313" key="4">
    <source>
        <dbReference type="Proteomes" id="UP000608522"/>
    </source>
</evidence>
<dbReference type="CDD" id="cd03674">
    <property type="entry name" value="NUDIX_Hydrolase"/>
    <property type="match status" value="1"/>
</dbReference>
<organism evidence="3 4">
    <name type="scientific">Streptomyces spororaveus</name>
    <dbReference type="NCBI Taxonomy" id="284039"/>
    <lineage>
        <taxon>Bacteria</taxon>
        <taxon>Bacillati</taxon>
        <taxon>Actinomycetota</taxon>
        <taxon>Actinomycetes</taxon>
        <taxon>Kitasatosporales</taxon>
        <taxon>Streptomycetaceae</taxon>
        <taxon>Streptomyces</taxon>
    </lineage>
</organism>
<sequence>MPISHAHIRTVTTVYLDAHREEKRNLEPVFDLLDTAGEITSRKEMRGHVTAGAILLDADGRVLHIHHNALGKWLLPGGHVEDTDTTLAEAALRELIEEAGLEGVAISLAHPEPIHIDIHPIPANPAKGEEDHQHIDYRFLFRLDRDADVTLQEEEVSGYAWKNVDVIEDDTLRNRVLAYL</sequence>
<gene>
    <name evidence="3" type="ORF">Sspor_01470</name>
</gene>
<dbReference type="SUPFAM" id="SSF55811">
    <property type="entry name" value="Nudix"/>
    <property type="match status" value="1"/>
</dbReference>